<organism evidence="1 2">
    <name type="scientific">Lentibacillus halodurans</name>
    <dbReference type="NCBI Taxonomy" id="237679"/>
    <lineage>
        <taxon>Bacteria</taxon>
        <taxon>Bacillati</taxon>
        <taxon>Bacillota</taxon>
        <taxon>Bacilli</taxon>
        <taxon>Bacillales</taxon>
        <taxon>Bacillaceae</taxon>
        <taxon>Lentibacillus</taxon>
    </lineage>
</organism>
<gene>
    <name evidence="1" type="ORF">SAMN04488072_10953</name>
</gene>
<evidence type="ECO:0000313" key="2">
    <source>
        <dbReference type="Proteomes" id="UP000198642"/>
    </source>
</evidence>
<sequence>MLLCYRANAVKLTLEYPPPSPTYFRKVGEGGVFLCQFVKNHCCHSVSSDGLYHPDAGFLRHLIECYPYFRKSQKKF</sequence>
<name>A0A1I0YZY6_9BACI</name>
<protein>
    <submittedName>
        <fullName evidence="1">Uncharacterized protein</fullName>
    </submittedName>
</protein>
<dbReference type="EMBL" id="FOJW01000009">
    <property type="protein sequence ID" value="SFB18841.1"/>
    <property type="molecule type" value="Genomic_DNA"/>
</dbReference>
<dbReference type="AlphaFoldDB" id="A0A1I0YZY6"/>
<reference evidence="1 2" key="1">
    <citation type="submission" date="2016-10" db="EMBL/GenBank/DDBJ databases">
        <authorList>
            <person name="de Groot N.N."/>
        </authorList>
    </citation>
    <scope>NUCLEOTIDE SEQUENCE [LARGE SCALE GENOMIC DNA]</scope>
    <source>
        <strain evidence="1 2">CGMCC 1.3702</strain>
    </source>
</reference>
<keyword evidence="2" id="KW-1185">Reference proteome</keyword>
<dbReference type="Proteomes" id="UP000198642">
    <property type="component" value="Unassembled WGS sequence"/>
</dbReference>
<evidence type="ECO:0000313" key="1">
    <source>
        <dbReference type="EMBL" id="SFB18841.1"/>
    </source>
</evidence>
<dbReference type="STRING" id="237679.SAMN04488072_10953"/>
<proteinExistence type="predicted"/>
<accession>A0A1I0YZY6</accession>